<evidence type="ECO:0000256" key="1">
    <source>
        <dbReference type="SAM" id="MobiDB-lite"/>
    </source>
</evidence>
<name>A0A915IAE3_ROMCU</name>
<evidence type="ECO:0000313" key="2">
    <source>
        <dbReference type="Proteomes" id="UP000887565"/>
    </source>
</evidence>
<dbReference type="AlphaFoldDB" id="A0A915IAE3"/>
<reference evidence="3" key="1">
    <citation type="submission" date="2022-11" db="UniProtKB">
        <authorList>
            <consortium name="WormBaseParasite"/>
        </authorList>
    </citation>
    <scope>IDENTIFICATION</scope>
</reference>
<keyword evidence="2" id="KW-1185">Reference proteome</keyword>
<organism evidence="2 3">
    <name type="scientific">Romanomermis culicivorax</name>
    <name type="common">Nematode worm</name>
    <dbReference type="NCBI Taxonomy" id="13658"/>
    <lineage>
        <taxon>Eukaryota</taxon>
        <taxon>Metazoa</taxon>
        <taxon>Ecdysozoa</taxon>
        <taxon>Nematoda</taxon>
        <taxon>Enoplea</taxon>
        <taxon>Dorylaimia</taxon>
        <taxon>Mermithida</taxon>
        <taxon>Mermithoidea</taxon>
        <taxon>Mermithidae</taxon>
        <taxon>Romanomermis</taxon>
    </lineage>
</organism>
<accession>A0A915IAE3</accession>
<evidence type="ECO:0000313" key="3">
    <source>
        <dbReference type="WBParaSite" id="nRc.2.0.1.t10251-RA"/>
    </source>
</evidence>
<protein>
    <submittedName>
        <fullName evidence="3">Uncharacterized protein</fullName>
    </submittedName>
</protein>
<sequence>VKYPNIVVKLCDNPKVVETIHVNRSKKFHANNVESQPSDNSMPTIKKNEAADQLSTRATYGSMTKTQPLRFIPFPGNDNLDEEADSSNEDV</sequence>
<proteinExistence type="predicted"/>
<feature type="region of interest" description="Disordered" evidence="1">
    <location>
        <begin position="66"/>
        <end position="91"/>
    </location>
</feature>
<dbReference type="Proteomes" id="UP000887565">
    <property type="component" value="Unplaced"/>
</dbReference>
<feature type="compositionally biased region" description="Acidic residues" evidence="1">
    <location>
        <begin position="79"/>
        <end position="91"/>
    </location>
</feature>
<dbReference type="WBParaSite" id="nRc.2.0.1.t10251-RA">
    <property type="protein sequence ID" value="nRc.2.0.1.t10251-RA"/>
    <property type="gene ID" value="nRc.2.0.1.g10251"/>
</dbReference>